<comment type="caution">
    <text evidence="2">The sequence shown here is derived from an EMBL/GenBank/DDBJ whole genome shotgun (WGS) entry which is preliminary data.</text>
</comment>
<gene>
    <name evidence="2" type="ORF">GCM10007966_10820</name>
</gene>
<keyword evidence="1" id="KW-1133">Transmembrane helix</keyword>
<feature type="transmembrane region" description="Helical" evidence="1">
    <location>
        <begin position="76"/>
        <end position="96"/>
    </location>
</feature>
<dbReference type="Proteomes" id="UP000630149">
    <property type="component" value="Unassembled WGS sequence"/>
</dbReference>
<organism evidence="2 3">
    <name type="scientific">Legionella impletisoli</name>
    <dbReference type="NCBI Taxonomy" id="343510"/>
    <lineage>
        <taxon>Bacteria</taxon>
        <taxon>Pseudomonadati</taxon>
        <taxon>Pseudomonadota</taxon>
        <taxon>Gammaproteobacteria</taxon>
        <taxon>Legionellales</taxon>
        <taxon>Legionellaceae</taxon>
        <taxon>Legionella</taxon>
    </lineage>
</organism>
<reference evidence="2" key="2">
    <citation type="submission" date="2020-09" db="EMBL/GenBank/DDBJ databases">
        <authorList>
            <person name="Sun Q."/>
            <person name="Ohkuma M."/>
        </authorList>
    </citation>
    <scope>NUCLEOTIDE SEQUENCE</scope>
    <source>
        <strain evidence="2">JCM 13919</strain>
    </source>
</reference>
<evidence type="ECO:0000313" key="3">
    <source>
        <dbReference type="Proteomes" id="UP000630149"/>
    </source>
</evidence>
<reference evidence="2" key="1">
    <citation type="journal article" date="2014" name="Int. J. Syst. Evol. Microbiol.">
        <title>Complete genome sequence of Corynebacterium casei LMG S-19264T (=DSM 44701T), isolated from a smear-ripened cheese.</title>
        <authorList>
            <consortium name="US DOE Joint Genome Institute (JGI-PGF)"/>
            <person name="Walter F."/>
            <person name="Albersmeier A."/>
            <person name="Kalinowski J."/>
            <person name="Ruckert C."/>
        </authorList>
    </citation>
    <scope>NUCLEOTIDE SEQUENCE</scope>
    <source>
        <strain evidence="2">JCM 13919</strain>
    </source>
</reference>
<feature type="transmembrane region" description="Helical" evidence="1">
    <location>
        <begin position="309"/>
        <end position="329"/>
    </location>
</feature>
<evidence type="ECO:0008006" key="4">
    <source>
        <dbReference type="Google" id="ProtNLM"/>
    </source>
</evidence>
<name>A0A917JS13_9GAMM</name>
<feature type="transmembrane region" description="Helical" evidence="1">
    <location>
        <begin position="241"/>
        <end position="260"/>
    </location>
</feature>
<keyword evidence="1" id="KW-0812">Transmembrane</keyword>
<evidence type="ECO:0000313" key="2">
    <source>
        <dbReference type="EMBL" id="GGI84006.1"/>
    </source>
</evidence>
<dbReference type="OrthoDB" id="10013235at2"/>
<sequence length="416" mass="45600">MAFTLPNFITNSYSKISSAASKVGSAVASVFKKSVEHNAVRMTAAGFYQLSMFYVMSDAISVFYEVDAETFENSASMTLMLLAELGFCIYGSVASYQTGKYLKQLEADENPTPNKVTRIAPNINGAQTGFVTGLQLYNFMLKPLINNLLANRIGMTVFGLFGSVIGAVSAGKEDKWAAFIVKKMRRHEILLVEENPSSKVSYLIQHAKLITPDLKAANMLYFTIKAVSSTPDQSKRAYEHGYYASIAGATLGLGNLGIFLSTDSYLGDCNKHLMGYLTDASYMTLGVAFFILMILGVSGDLKDAKKVDLGGFLYLAIPLALKLASSMTFEHYKFQQHARNKILKDTNSIEMEAMESGQVSEDMSGDLAPQIRKPSKISTYCCFTFWGKTGSANAKKDPANTLNIPLMESDTTEFNF</sequence>
<keyword evidence="1" id="KW-0472">Membrane</keyword>
<proteinExistence type="predicted"/>
<protein>
    <recommendedName>
        <fullName evidence="4">Transmembrane protein</fullName>
    </recommendedName>
</protein>
<dbReference type="AlphaFoldDB" id="A0A917JS13"/>
<dbReference type="RefSeq" id="WP_131776505.1">
    <property type="nucleotide sequence ID" value="NZ_BMOB01000004.1"/>
</dbReference>
<keyword evidence="3" id="KW-1185">Reference proteome</keyword>
<evidence type="ECO:0000256" key="1">
    <source>
        <dbReference type="SAM" id="Phobius"/>
    </source>
</evidence>
<feature type="transmembrane region" description="Helical" evidence="1">
    <location>
        <begin position="42"/>
        <end position="64"/>
    </location>
</feature>
<feature type="transmembrane region" description="Helical" evidence="1">
    <location>
        <begin position="280"/>
        <end position="297"/>
    </location>
</feature>
<dbReference type="EMBL" id="BMOB01000004">
    <property type="protein sequence ID" value="GGI84006.1"/>
    <property type="molecule type" value="Genomic_DNA"/>
</dbReference>
<accession>A0A917JS13</accession>